<gene>
    <name evidence="1" type="ORF">WKW79_01505</name>
</gene>
<evidence type="ECO:0000313" key="2">
    <source>
        <dbReference type="Proteomes" id="UP001367030"/>
    </source>
</evidence>
<reference evidence="1 2" key="1">
    <citation type="submission" date="2024-03" db="EMBL/GenBank/DDBJ databases">
        <title>Novel species of the genus Variovorax.</title>
        <authorList>
            <person name="Liu Q."/>
            <person name="Xin Y.-H."/>
        </authorList>
    </citation>
    <scope>NUCLEOTIDE SEQUENCE [LARGE SCALE GENOMIC DNA]</scope>
    <source>
        <strain evidence="1 2">KACC 18901</strain>
    </source>
</reference>
<name>A0ABU8X2J0_9BURK</name>
<proteinExistence type="predicted"/>
<sequence>MTLTVLGLDLDAGAHEGAAPDARLLLMVDVSDCFAFECDDAARRTHFLMTVARRSLCGRVVEMTPRPQAVQR</sequence>
<dbReference type="Proteomes" id="UP001367030">
    <property type="component" value="Unassembled WGS sequence"/>
</dbReference>
<accession>A0ABU8X2J0</accession>
<comment type="caution">
    <text evidence="1">The sequence shown here is derived from an EMBL/GenBank/DDBJ whole genome shotgun (WGS) entry which is preliminary data.</text>
</comment>
<evidence type="ECO:0000313" key="1">
    <source>
        <dbReference type="EMBL" id="MEJ8853223.1"/>
    </source>
</evidence>
<keyword evidence="2" id="KW-1185">Reference proteome</keyword>
<dbReference type="EMBL" id="JBBKZS010000001">
    <property type="protein sequence ID" value="MEJ8853223.1"/>
    <property type="molecule type" value="Genomic_DNA"/>
</dbReference>
<organism evidence="1 2">
    <name type="scientific">Variovorax robiniae</name>
    <dbReference type="NCBI Taxonomy" id="1836199"/>
    <lineage>
        <taxon>Bacteria</taxon>
        <taxon>Pseudomonadati</taxon>
        <taxon>Pseudomonadota</taxon>
        <taxon>Betaproteobacteria</taxon>
        <taxon>Burkholderiales</taxon>
        <taxon>Comamonadaceae</taxon>
        <taxon>Variovorax</taxon>
    </lineage>
</organism>
<protein>
    <submittedName>
        <fullName evidence="1">Uncharacterized protein</fullName>
    </submittedName>
</protein>
<dbReference type="RefSeq" id="WP_340333854.1">
    <property type="nucleotide sequence ID" value="NZ_JBBKZS010000001.1"/>
</dbReference>